<sequence length="83" mass="10018">MSERTEKVVLTKDIHNIKTKLSEKGEIIRLQTKINKRIQNDKHDFFVFGENEEESKIYMIFYQNNEMKLLYKKHPKILFIDGT</sequence>
<organism evidence="1 2">
    <name type="scientific">Brachionus plicatilis</name>
    <name type="common">Marine rotifer</name>
    <name type="synonym">Brachionus muelleri</name>
    <dbReference type="NCBI Taxonomy" id="10195"/>
    <lineage>
        <taxon>Eukaryota</taxon>
        <taxon>Metazoa</taxon>
        <taxon>Spiralia</taxon>
        <taxon>Gnathifera</taxon>
        <taxon>Rotifera</taxon>
        <taxon>Eurotatoria</taxon>
        <taxon>Monogononta</taxon>
        <taxon>Pseudotrocha</taxon>
        <taxon>Ploima</taxon>
        <taxon>Brachionidae</taxon>
        <taxon>Brachionus</taxon>
    </lineage>
</organism>
<dbReference type="OrthoDB" id="6778750at2759"/>
<reference evidence="1 2" key="1">
    <citation type="journal article" date="2018" name="Sci. Rep.">
        <title>Genomic signatures of local adaptation to the degree of environmental predictability in rotifers.</title>
        <authorList>
            <person name="Franch-Gras L."/>
            <person name="Hahn C."/>
            <person name="Garcia-Roger E.M."/>
            <person name="Carmona M.J."/>
            <person name="Serra M."/>
            <person name="Gomez A."/>
        </authorList>
    </citation>
    <scope>NUCLEOTIDE SEQUENCE [LARGE SCALE GENOMIC DNA]</scope>
    <source>
        <strain evidence="1">HYR1</strain>
    </source>
</reference>
<comment type="caution">
    <text evidence="1">The sequence shown here is derived from an EMBL/GenBank/DDBJ whole genome shotgun (WGS) entry which is preliminary data.</text>
</comment>
<keyword evidence="2" id="KW-1185">Reference proteome</keyword>
<name>A0A3M7SRJ7_BRAPC</name>
<protein>
    <submittedName>
        <fullName evidence="1">Uncharacterized protein</fullName>
    </submittedName>
</protein>
<gene>
    <name evidence="1" type="ORF">BpHYR1_035456</name>
</gene>
<evidence type="ECO:0000313" key="1">
    <source>
        <dbReference type="EMBL" id="RNA38366.1"/>
    </source>
</evidence>
<proteinExistence type="predicted"/>
<evidence type="ECO:0000313" key="2">
    <source>
        <dbReference type="Proteomes" id="UP000276133"/>
    </source>
</evidence>
<dbReference type="Proteomes" id="UP000276133">
    <property type="component" value="Unassembled WGS sequence"/>
</dbReference>
<dbReference type="AlphaFoldDB" id="A0A3M7SRJ7"/>
<accession>A0A3M7SRJ7</accession>
<dbReference type="EMBL" id="REGN01000886">
    <property type="protein sequence ID" value="RNA38366.1"/>
    <property type="molecule type" value="Genomic_DNA"/>
</dbReference>